<protein>
    <submittedName>
        <fullName evidence="3">M48 family metallopeptidase</fullName>
    </submittedName>
</protein>
<organism evidence="3 4">
    <name type="scientific">Pararhizobium mangrovi</name>
    <dbReference type="NCBI Taxonomy" id="2590452"/>
    <lineage>
        <taxon>Bacteria</taxon>
        <taxon>Pseudomonadati</taxon>
        <taxon>Pseudomonadota</taxon>
        <taxon>Alphaproteobacteria</taxon>
        <taxon>Hyphomicrobiales</taxon>
        <taxon>Rhizobiaceae</taxon>
        <taxon>Rhizobium/Agrobacterium group</taxon>
        <taxon>Pararhizobium</taxon>
    </lineage>
</organism>
<sequence>MRPFARKHQPSEPNSNGKSHPDSVTVSGRTLPLTVREHANARRLTLRIAPNGRALSITAPPGMPSGEVDAFLRRQQGWLTTRLAVYPETPGLFDGGTIALRGVEHRIARTGTVRGRTEAKSGVGGAVLSVGGLPEHLGRRIADFLKREARADLGEHVARHTEASGTRTAAIRIKDTKSRWGSCTSGGVLSFSWRIVMAPPMVIDYLAAHEVAHLREMNHGPRFWRLCEDLCPETPDAKAWLKTNGTRLQAIDFA</sequence>
<dbReference type="PANTHER" id="PTHR30399">
    <property type="entry name" value="UNCHARACTERIZED PROTEIN YGJP"/>
    <property type="match status" value="1"/>
</dbReference>
<dbReference type="InterPro" id="IPR002725">
    <property type="entry name" value="YgjP-like_metallopeptidase"/>
</dbReference>
<evidence type="ECO:0000313" key="4">
    <source>
        <dbReference type="Proteomes" id="UP000320314"/>
    </source>
</evidence>
<feature type="region of interest" description="Disordered" evidence="1">
    <location>
        <begin position="1"/>
        <end position="31"/>
    </location>
</feature>
<keyword evidence="4" id="KW-1185">Reference proteome</keyword>
<dbReference type="CDD" id="cd07344">
    <property type="entry name" value="M48_yhfN_like"/>
    <property type="match status" value="1"/>
</dbReference>
<reference evidence="3 4" key="1">
    <citation type="submission" date="2019-06" db="EMBL/GenBank/DDBJ databases">
        <authorList>
            <person name="Li M."/>
        </authorList>
    </citation>
    <scope>NUCLEOTIDE SEQUENCE [LARGE SCALE GENOMIC DNA]</scope>
    <source>
        <strain evidence="3 4">BGMRC6574</strain>
    </source>
</reference>
<accession>A0A506U4V5</accession>
<evidence type="ECO:0000313" key="3">
    <source>
        <dbReference type="EMBL" id="TPW28386.1"/>
    </source>
</evidence>
<dbReference type="RefSeq" id="WP_141166817.1">
    <property type="nucleotide sequence ID" value="NZ_VHLH01000015.1"/>
</dbReference>
<dbReference type="AlphaFoldDB" id="A0A506U4V5"/>
<dbReference type="Gene3D" id="3.30.2010.10">
    <property type="entry name" value="Metalloproteases ('zincins'), catalytic domain"/>
    <property type="match status" value="1"/>
</dbReference>
<proteinExistence type="predicted"/>
<dbReference type="Proteomes" id="UP000320314">
    <property type="component" value="Unassembled WGS sequence"/>
</dbReference>
<evidence type="ECO:0000259" key="2">
    <source>
        <dbReference type="Pfam" id="PF01863"/>
    </source>
</evidence>
<name>A0A506U4V5_9HYPH</name>
<dbReference type="OrthoDB" id="9795402at2"/>
<evidence type="ECO:0000256" key="1">
    <source>
        <dbReference type="SAM" id="MobiDB-lite"/>
    </source>
</evidence>
<dbReference type="Pfam" id="PF01863">
    <property type="entry name" value="YgjP-like"/>
    <property type="match status" value="1"/>
</dbReference>
<comment type="caution">
    <text evidence="3">The sequence shown here is derived from an EMBL/GenBank/DDBJ whole genome shotgun (WGS) entry which is preliminary data.</text>
</comment>
<dbReference type="EMBL" id="VHLH01000015">
    <property type="protein sequence ID" value="TPW28386.1"/>
    <property type="molecule type" value="Genomic_DNA"/>
</dbReference>
<dbReference type="PANTHER" id="PTHR30399:SF1">
    <property type="entry name" value="UTP PYROPHOSPHATASE"/>
    <property type="match status" value="1"/>
</dbReference>
<gene>
    <name evidence="3" type="ORF">FJU11_09560</name>
</gene>
<feature type="domain" description="YgjP-like metallopeptidase" evidence="2">
    <location>
        <begin position="42"/>
        <end position="243"/>
    </location>
</feature>
<dbReference type="InterPro" id="IPR053136">
    <property type="entry name" value="UTP_pyrophosphatase-like"/>
</dbReference>
<feature type="compositionally biased region" description="Polar residues" evidence="1">
    <location>
        <begin position="11"/>
        <end position="28"/>
    </location>
</feature>